<dbReference type="AlphaFoldDB" id="A0A1Y1S5A7"/>
<gene>
    <name evidence="1" type="ORF">ECANGB1_1964</name>
</gene>
<protein>
    <submittedName>
        <fullName evidence="1">Uncharacterized protein</fullName>
    </submittedName>
</protein>
<proteinExistence type="predicted"/>
<dbReference type="VEuPathDB" id="MicrosporidiaDB:ECANGB1_1964"/>
<evidence type="ECO:0000313" key="1">
    <source>
        <dbReference type="EMBL" id="ORD93586.1"/>
    </source>
</evidence>
<name>A0A1Y1S5A7_9MICR</name>
<sequence length="418" mass="49422">MSNIHTDKAHEMCDQTKPEKNMDRILVKEIRLEQNSTKRDDFIGLIEAARRIHKQISNGIEPNPVETTEQLLLSCKRANILEDLVNIEYFFQQLSELHLPKNTPQIYFTQQYIEFAYDFGAKCSKDLSLLENFRNIFVDQRITNDTTFIESCFRLVFYLNMPVSVNFYFISCYTGFEKRAFFGIRYIQYIKKRLIEMYIVEAFNRYEVSKPNHKLHTANLDRLCSVLATKINALNGCVYKNILRTSEIKRFIFIYLYMKLNESKFVAMDEYNDAVLFYTLLLHHIKQTIKNKNKNTNKMHTIKMLLMVELKWELNDRHNKHINDTKVYEDFLFEYQNTVAGVNKVKYAFYKPKYNLKMSGVLCQVYKTETGTIYTRKKENVKTEKDAGRVGISPFSGKISKIDENNTNITAKKKLEFE</sequence>
<evidence type="ECO:0000313" key="2">
    <source>
        <dbReference type="Proteomes" id="UP000192639"/>
    </source>
</evidence>
<dbReference type="EMBL" id="LWDP01000065">
    <property type="protein sequence ID" value="ORD93586.1"/>
    <property type="molecule type" value="Genomic_DNA"/>
</dbReference>
<comment type="caution">
    <text evidence="1">The sequence shown here is derived from an EMBL/GenBank/DDBJ whole genome shotgun (WGS) entry which is preliminary data.</text>
</comment>
<accession>A0A1Y1S5A7</accession>
<reference evidence="1 2" key="1">
    <citation type="journal article" date="2017" name="Environ. Microbiol.">
        <title>Decay of the glycolytic pathway and adaptation to intranuclear parasitism within Enterocytozoonidae microsporidia.</title>
        <authorList>
            <person name="Wiredu Boakye D."/>
            <person name="Jaroenlak P."/>
            <person name="Prachumwat A."/>
            <person name="Williams T.A."/>
            <person name="Bateman K.S."/>
            <person name="Itsathitphaisarn O."/>
            <person name="Sritunyalucksana K."/>
            <person name="Paszkiewicz K.H."/>
            <person name="Moore K.A."/>
            <person name="Stentiford G.D."/>
            <person name="Williams B.A."/>
        </authorList>
    </citation>
    <scope>NUCLEOTIDE SEQUENCE [LARGE SCALE GENOMIC DNA]</scope>
    <source>
        <strain evidence="1 2">GB1</strain>
    </source>
</reference>
<dbReference type="Proteomes" id="UP000192639">
    <property type="component" value="Unassembled WGS sequence"/>
</dbReference>
<keyword evidence="2" id="KW-1185">Reference proteome</keyword>
<organism evidence="1 2">
    <name type="scientific">Enterospora canceri</name>
    <dbReference type="NCBI Taxonomy" id="1081671"/>
    <lineage>
        <taxon>Eukaryota</taxon>
        <taxon>Fungi</taxon>
        <taxon>Fungi incertae sedis</taxon>
        <taxon>Microsporidia</taxon>
        <taxon>Enterocytozoonidae</taxon>
        <taxon>Enterospora</taxon>
    </lineage>
</organism>